<dbReference type="STRING" id="690417.IC63_14020"/>
<comment type="subcellular location">
    <subcellularLocation>
        <location evidence="1">Membrane</location>
        <topology evidence="1">Single-pass membrane protein</topology>
    </subcellularLocation>
</comment>
<feature type="chain" id="PRO_5001954564" description="Translocation and assembly module TamB C-terminal domain-containing protein" evidence="5">
    <location>
        <begin position="26"/>
        <end position="1624"/>
    </location>
</feature>
<keyword evidence="5" id="KW-0732">Signal</keyword>
<protein>
    <recommendedName>
        <fullName evidence="6">Translocation and assembly module TamB C-terminal domain-containing protein</fullName>
    </recommendedName>
</protein>
<evidence type="ECO:0000256" key="4">
    <source>
        <dbReference type="ARBA" id="ARBA00023136"/>
    </source>
</evidence>
<dbReference type="EMBL" id="JRKS01000060">
    <property type="protein sequence ID" value="KGJ02863.1"/>
    <property type="molecule type" value="Genomic_DNA"/>
</dbReference>
<dbReference type="RefSeq" id="WP_036721158.1">
    <property type="nucleotide sequence ID" value="NZ_JRKS01000060.1"/>
</dbReference>
<feature type="domain" description="Translocation and assembly module TamB C-terminal" evidence="6">
    <location>
        <begin position="1266"/>
        <end position="1624"/>
    </location>
</feature>
<dbReference type="InterPro" id="IPR007452">
    <property type="entry name" value="TamB_C"/>
</dbReference>
<reference evidence="7 8" key="1">
    <citation type="submission" date="2014-09" db="EMBL/GenBank/DDBJ databases">
        <authorList>
            <person name="McGinnis J.M."/>
            <person name="Wolfgang W.J."/>
        </authorList>
    </citation>
    <scope>NUCLEOTIDE SEQUENCE [LARGE SCALE GENOMIC DNA]</scope>
    <source>
        <strain evidence="7 8">HAMBI 3106</strain>
    </source>
</reference>
<dbReference type="Proteomes" id="UP000029917">
    <property type="component" value="Unassembled WGS sequence"/>
</dbReference>
<dbReference type="OrthoDB" id="7784409at2"/>
<keyword evidence="2" id="KW-0812">Transmembrane</keyword>
<reference evidence="7 8" key="2">
    <citation type="submission" date="2014-10" db="EMBL/GenBank/DDBJ databases">
        <title>Paracoccus sanguinis sp. nov., isolated from clinical specimens of New York State patients.</title>
        <authorList>
            <person name="Mingle L.A."/>
            <person name="Cole J.A."/>
            <person name="Lapierre P."/>
            <person name="Musser K.A."/>
        </authorList>
    </citation>
    <scope>NUCLEOTIDE SEQUENCE [LARGE SCALE GENOMIC DNA]</scope>
    <source>
        <strain evidence="7 8">HAMBI 3106</strain>
    </source>
</reference>
<evidence type="ECO:0000256" key="5">
    <source>
        <dbReference type="SAM" id="SignalP"/>
    </source>
</evidence>
<sequence>MKRILLALPLALSLALGLALAPAAAQDAPPEPAPPVAAPATGAVDKDIAEQAAEVSAEVEDDKGFITRFLERNLSGAGRQVIITGFQGALSSRATFTEMTIADADGVWITLKNGAIQWDRSALFARRVDITELSAAEILLPRLPDSGEPQRKAEVRDFALPTLPVAVNIARIKADRVEIGEPVIGEAAVVSIDGSMNLAGGEGTTRLAINRVDGKRGVFAVDAAYSNATTNLKLDVTLDEDRGGIFANIVKLHDRPAVRAEIKGEGLLKDFAADIRLATDGVDRVTGRASARAQAGDDGSPGTGFRLELAGDVASLLPPDNRDFFGASSKLLAEGWRGQNGRLSVPALLIDTEALNLTGSVTTNDKGAPQSLVVLMTLGEDAGATTLPVRLPFGGEPTDVRSGSLQISYDASKGDGWTVAGRIGDIEQNGNRIGALTLRGDGTVRLTDGDLDQVLGRLSFGADGLALKDAGLQQALGTTITGESGFDLTPGNALELSDFTLGGQDYGLFGTILVDGLRSGITLSGELDAAYERLEHLSTLAGRPLTGQASATITGLYTVLTRGFDAEAQVTGTDITVDQPQLDRLLDGESTITASARRDEKGIEIRDLTVDASRLTAAARGLISSSSTDLKADLRLSSLTDADPAMSGSLVAEAAVTGAAGSRRVTVSGEATDLEIGIDQLDAALKGRTNLTAIAQEKDGSFVVDTLRIGNPQLTANGKGSFAAGALDATLELEVPDLGALQPGMSGSVTATATATEQDGVRRIEATGTGQDLRLGQQDVDGALTGTTDFRLSAEQQGDRITVRDLRLTNEQMAAHVEGVLAQTGTDLTATADIRSLAAFGRGWRGALRLDGSMTDDGSGARVLALDGTGQDLSLGQSNVDGMLGGETRLTVRGTERDGVLTIERAVIDNPRAQADVSGTIGGGKTDVTGKVDLADLSALGLGLRGALAATGSFADDGTGVRRLAVDGTATDLAMGQAQADAALAGATRLTIRGSERNGVLTIEEAAADNARLSARAQGTIGKGSTDLTGQLRADSLAFLGNGIGGAVSASGRLVDQGNGRRITADGTASGLRIGNAKVDPLLGGQTRFDLAALQARDGTVSIERLNAQNGQLRIAADGSAAAGLNVDAALSDLALLVPGLPGPATVAGAIRQGATVYDLNLNATAPGGTRAAIAGTAARDFSTADIRVSGVSDAALANPLLRVRSVEGPVEFDLRLNGRPALENLTGRISLPNARLSDPKLGLRVENLNGTADLNGGLIQVNATGEVAGGGRVTVTGPVDLRNGTNLDLTARLDGVVLRDPNLYETVVDGQVSISGDPALGPLVTGTLNLGETEIRIPATGMGGAQAIPDMVHLKDRPPVRATRAKAGLLPFPSADSAIAGMRSPPATPPVNPARLDVTINAPNQVFVRGRGIDAELGGQIRITGNARNMIPVGQLELIRGRVDLLGKRFDMTEGLIELQGSLIPVLRLVAETQQDEILTRIIIDGEVRDPEIRFESVPELPEEEVLSHLLFGRGLDSISALQAAQLANAVAVLAGRGSEGIVSGLRDSVGLDDLDLATDDEGNVSVRAGKYLTRNVYSDVSVDADGKSRINLNLDVNDAITARGSVASDGESTIGVFYEKDY</sequence>
<proteinExistence type="predicted"/>
<comment type="caution">
    <text evidence="7">The sequence shown here is derived from an EMBL/GenBank/DDBJ whole genome shotgun (WGS) entry which is preliminary data.</text>
</comment>
<feature type="signal peptide" evidence="5">
    <location>
        <begin position="1"/>
        <end position="25"/>
    </location>
</feature>
<evidence type="ECO:0000313" key="8">
    <source>
        <dbReference type="Proteomes" id="UP000029917"/>
    </source>
</evidence>
<evidence type="ECO:0000259" key="6">
    <source>
        <dbReference type="Pfam" id="PF04357"/>
    </source>
</evidence>
<gene>
    <name evidence="7" type="ORF">IC63_14020</name>
</gene>
<keyword evidence="4" id="KW-0472">Membrane</keyword>
<name>A0A099EY17_9RHOB</name>
<accession>A0A099EY17</accession>
<dbReference type="Pfam" id="PF04357">
    <property type="entry name" value="TamB"/>
    <property type="match status" value="1"/>
</dbReference>
<organism evidence="7 8">
    <name type="scientific">Paracoccus sphaerophysae</name>
    <dbReference type="NCBI Taxonomy" id="690417"/>
    <lineage>
        <taxon>Bacteria</taxon>
        <taxon>Pseudomonadati</taxon>
        <taxon>Pseudomonadota</taxon>
        <taxon>Alphaproteobacteria</taxon>
        <taxon>Rhodobacterales</taxon>
        <taxon>Paracoccaceae</taxon>
        <taxon>Paracoccus</taxon>
    </lineage>
</organism>
<evidence type="ECO:0000313" key="7">
    <source>
        <dbReference type="EMBL" id="KGJ02863.1"/>
    </source>
</evidence>
<keyword evidence="8" id="KW-1185">Reference proteome</keyword>
<evidence type="ECO:0000256" key="1">
    <source>
        <dbReference type="ARBA" id="ARBA00004167"/>
    </source>
</evidence>
<evidence type="ECO:0000256" key="3">
    <source>
        <dbReference type="ARBA" id="ARBA00022989"/>
    </source>
</evidence>
<dbReference type="GO" id="GO:0009306">
    <property type="term" value="P:protein secretion"/>
    <property type="evidence" value="ECO:0007669"/>
    <property type="project" value="InterPro"/>
</dbReference>
<dbReference type="GO" id="GO:0005886">
    <property type="term" value="C:plasma membrane"/>
    <property type="evidence" value="ECO:0007669"/>
    <property type="project" value="InterPro"/>
</dbReference>
<evidence type="ECO:0000256" key="2">
    <source>
        <dbReference type="ARBA" id="ARBA00022692"/>
    </source>
</evidence>
<keyword evidence="3" id="KW-1133">Transmembrane helix</keyword>